<name>S8DP53_FOMSC</name>
<accession>S8DP53</accession>
<dbReference type="HOGENOM" id="CLU_994114_0_0_1"/>
<sequence length="280" mass="30173">MYGSTSGIEDYPDAVLLAFACDSDGTTPDVVEEGSPRRPVRHIRVDLSKALLADTLATLSGKSISVLLLRGVSPNLATILDILHVVQGLLTSLDVALLPPPHVDPPGYVGVPREDKDMPSVSNIQPLESPTTALIEWLVTSGSCAHLQELVVDVDPQPGNAPQEDFPSKFSSLNKLLRAAGLSLVRLDIINHPLGNHMGRHDLSLASNSALNHMKMTFKLSDNASINDSTVLESNIIRTFHNSLATSMLNVRLLGIMLRSALRPWCLPSTQIEVVPPANH</sequence>
<gene>
    <name evidence="1" type="ORF">FOMPIDRAFT_93187</name>
</gene>
<proteinExistence type="predicted"/>
<reference evidence="1 2" key="1">
    <citation type="journal article" date="2012" name="Science">
        <title>The Paleozoic origin of enzymatic lignin decomposition reconstructed from 31 fungal genomes.</title>
        <authorList>
            <person name="Floudas D."/>
            <person name="Binder M."/>
            <person name="Riley R."/>
            <person name="Barry K."/>
            <person name="Blanchette R.A."/>
            <person name="Henrissat B."/>
            <person name="Martinez A.T."/>
            <person name="Otillar R."/>
            <person name="Spatafora J.W."/>
            <person name="Yadav J.S."/>
            <person name="Aerts A."/>
            <person name="Benoit I."/>
            <person name="Boyd A."/>
            <person name="Carlson A."/>
            <person name="Copeland A."/>
            <person name="Coutinho P.M."/>
            <person name="de Vries R.P."/>
            <person name="Ferreira P."/>
            <person name="Findley K."/>
            <person name="Foster B."/>
            <person name="Gaskell J."/>
            <person name="Glotzer D."/>
            <person name="Gorecki P."/>
            <person name="Heitman J."/>
            <person name="Hesse C."/>
            <person name="Hori C."/>
            <person name="Igarashi K."/>
            <person name="Jurgens J.A."/>
            <person name="Kallen N."/>
            <person name="Kersten P."/>
            <person name="Kohler A."/>
            <person name="Kuees U."/>
            <person name="Kumar T.K.A."/>
            <person name="Kuo A."/>
            <person name="LaButti K."/>
            <person name="Larrondo L.F."/>
            <person name="Lindquist E."/>
            <person name="Ling A."/>
            <person name="Lombard V."/>
            <person name="Lucas S."/>
            <person name="Lundell T."/>
            <person name="Martin R."/>
            <person name="McLaughlin D.J."/>
            <person name="Morgenstern I."/>
            <person name="Morin E."/>
            <person name="Murat C."/>
            <person name="Nagy L.G."/>
            <person name="Nolan M."/>
            <person name="Ohm R.A."/>
            <person name="Patyshakuliyeva A."/>
            <person name="Rokas A."/>
            <person name="Ruiz-Duenas F.J."/>
            <person name="Sabat G."/>
            <person name="Salamov A."/>
            <person name="Samejima M."/>
            <person name="Schmutz J."/>
            <person name="Slot J.C."/>
            <person name="St John F."/>
            <person name="Stenlid J."/>
            <person name="Sun H."/>
            <person name="Sun S."/>
            <person name="Syed K."/>
            <person name="Tsang A."/>
            <person name="Wiebenga A."/>
            <person name="Young D."/>
            <person name="Pisabarro A."/>
            <person name="Eastwood D.C."/>
            <person name="Martin F."/>
            <person name="Cullen D."/>
            <person name="Grigoriev I.V."/>
            <person name="Hibbett D.S."/>
        </authorList>
    </citation>
    <scope>NUCLEOTIDE SEQUENCE</scope>
    <source>
        <strain evidence="2">FP-58527</strain>
    </source>
</reference>
<dbReference type="InParanoid" id="S8DP53"/>
<dbReference type="AlphaFoldDB" id="S8DP53"/>
<evidence type="ECO:0000313" key="2">
    <source>
        <dbReference type="Proteomes" id="UP000015241"/>
    </source>
</evidence>
<protein>
    <submittedName>
        <fullName evidence="1">Uncharacterized protein</fullName>
    </submittedName>
</protein>
<dbReference type="Proteomes" id="UP000015241">
    <property type="component" value="Unassembled WGS sequence"/>
</dbReference>
<evidence type="ECO:0000313" key="1">
    <source>
        <dbReference type="EMBL" id="EPS94402.1"/>
    </source>
</evidence>
<organism evidence="1 2">
    <name type="scientific">Fomitopsis schrenkii</name>
    <name type="common">Brown rot fungus</name>
    <dbReference type="NCBI Taxonomy" id="2126942"/>
    <lineage>
        <taxon>Eukaryota</taxon>
        <taxon>Fungi</taxon>
        <taxon>Dikarya</taxon>
        <taxon>Basidiomycota</taxon>
        <taxon>Agaricomycotina</taxon>
        <taxon>Agaricomycetes</taxon>
        <taxon>Polyporales</taxon>
        <taxon>Fomitopsis</taxon>
    </lineage>
</organism>
<dbReference type="EMBL" id="KE504234">
    <property type="protein sequence ID" value="EPS94402.1"/>
    <property type="molecule type" value="Genomic_DNA"/>
</dbReference>
<keyword evidence="2" id="KW-1185">Reference proteome</keyword>